<name>A0A6J5U3E7_PRUAR</name>
<protein>
    <submittedName>
        <fullName evidence="1">Uncharacterized protein</fullName>
    </submittedName>
</protein>
<dbReference type="AlphaFoldDB" id="A0A6J5U3E7"/>
<gene>
    <name evidence="1" type="ORF">CURHAP_LOCUS16965</name>
</gene>
<accession>A0A6J5U3E7</accession>
<dbReference type="EMBL" id="CAEKDK010000002">
    <property type="protein sequence ID" value="CAB4270706.1"/>
    <property type="molecule type" value="Genomic_DNA"/>
</dbReference>
<dbReference type="Proteomes" id="UP000507222">
    <property type="component" value="Unassembled WGS sequence"/>
</dbReference>
<evidence type="ECO:0000313" key="1">
    <source>
        <dbReference type="EMBL" id="CAB4270706.1"/>
    </source>
</evidence>
<proteinExistence type="predicted"/>
<evidence type="ECO:0000313" key="2">
    <source>
        <dbReference type="Proteomes" id="UP000507222"/>
    </source>
</evidence>
<organism evidence="1 2">
    <name type="scientific">Prunus armeniaca</name>
    <name type="common">Apricot</name>
    <name type="synonym">Armeniaca vulgaris</name>
    <dbReference type="NCBI Taxonomy" id="36596"/>
    <lineage>
        <taxon>Eukaryota</taxon>
        <taxon>Viridiplantae</taxon>
        <taxon>Streptophyta</taxon>
        <taxon>Embryophyta</taxon>
        <taxon>Tracheophyta</taxon>
        <taxon>Spermatophyta</taxon>
        <taxon>Magnoliopsida</taxon>
        <taxon>eudicotyledons</taxon>
        <taxon>Gunneridae</taxon>
        <taxon>Pentapetalae</taxon>
        <taxon>rosids</taxon>
        <taxon>fabids</taxon>
        <taxon>Rosales</taxon>
        <taxon>Rosaceae</taxon>
        <taxon>Amygdaloideae</taxon>
        <taxon>Amygdaleae</taxon>
        <taxon>Prunus</taxon>
    </lineage>
</organism>
<reference evidence="1 2" key="1">
    <citation type="submission" date="2020-05" db="EMBL/GenBank/DDBJ databases">
        <authorList>
            <person name="Campoy J."/>
            <person name="Schneeberger K."/>
            <person name="Spophaly S."/>
        </authorList>
    </citation>
    <scope>NUCLEOTIDE SEQUENCE [LARGE SCALE GENOMIC DNA]</scope>
    <source>
        <strain evidence="1">PruArmRojPasFocal</strain>
    </source>
</reference>
<dbReference type="Gene3D" id="3.10.450.10">
    <property type="match status" value="1"/>
</dbReference>
<sequence length="170" mass="19567">MAVRSVLGKLGRSRFIHNNERLTMAGSSPTVCSSPHHPFDYYGVVHDQNKADQERNPFLHKPVYSHLDFGGLEPARFATEELRKKRNIQLQSVRVLSVVARKDSESPRYISSYDLSLEGDDAGVMRYFQVEVSVNSSNGMWLDSRFYWITNANYARRPEGNMRDYFKGEN</sequence>